<dbReference type="InterPro" id="IPR007891">
    <property type="entry name" value="CHASE3"/>
</dbReference>
<keyword evidence="4" id="KW-0472">Membrane</keyword>
<keyword evidence="4" id="KW-0812">Transmembrane</keyword>
<dbReference type="InterPro" id="IPR029787">
    <property type="entry name" value="Nucleotide_cyclase"/>
</dbReference>
<dbReference type="SUPFAM" id="SSF55073">
    <property type="entry name" value="Nucleotide cyclase"/>
    <property type="match status" value="1"/>
</dbReference>
<sequence>MKPSSQDQHGDLQVLRPIGRLLLLTQLFALLLVAGGGSLLYQGARDFYRANLWVEHTQQVLDEIDTLRISLLRGGLAIRNYALSPQPETLNQVRDSNRAALEGAERLQALVSESPEQAERAFVLKAEAAEVVGWTRSILVIAERDGLQALQASLRFRARQDSAKDLRHALAAMEASERTLLDQRSKERAAEYRRLQWMAGVAALLLATFLIWSTGYAAVLFRRGHASIGDLRSTADRDPLTGLFNRRALEHKFARLADAALTVVAFDLDDFKPVNDAHGHHGGDEVLRTIAQRLTRECRDDDLIARVGGDEFVVVLTGVSQEDTATQVCQRLGDAIAEPIALGEQRVRVGASLGFSTSLGGTKLSDLIAAADAAAYEEKRRKKALPPAQRLTLVKKSQQNP</sequence>
<dbReference type="NCBIfam" id="TIGR00254">
    <property type="entry name" value="GGDEF"/>
    <property type="match status" value="1"/>
</dbReference>
<evidence type="ECO:0000256" key="3">
    <source>
        <dbReference type="SAM" id="MobiDB-lite"/>
    </source>
</evidence>
<evidence type="ECO:0000256" key="1">
    <source>
        <dbReference type="ARBA" id="ARBA00012528"/>
    </source>
</evidence>
<dbReference type="Gene3D" id="3.30.70.270">
    <property type="match status" value="1"/>
</dbReference>
<evidence type="ECO:0000313" key="6">
    <source>
        <dbReference type="EMBL" id="MBB3196181.1"/>
    </source>
</evidence>
<dbReference type="InterPro" id="IPR000160">
    <property type="entry name" value="GGDEF_dom"/>
</dbReference>
<feature type="transmembrane region" description="Helical" evidence="4">
    <location>
        <begin position="21"/>
        <end position="41"/>
    </location>
</feature>
<dbReference type="RefSeq" id="WP_088453192.1">
    <property type="nucleotide sequence ID" value="NZ_JACHXO010000006.1"/>
</dbReference>
<dbReference type="Pfam" id="PF00990">
    <property type="entry name" value="GGDEF"/>
    <property type="match status" value="1"/>
</dbReference>
<keyword evidence="4" id="KW-1133">Transmembrane helix</keyword>
<dbReference type="SMART" id="SM00267">
    <property type="entry name" value="GGDEF"/>
    <property type="match status" value="1"/>
</dbReference>
<name>A0ABR6GVN6_9BURK</name>
<dbReference type="Proteomes" id="UP000574369">
    <property type="component" value="Unassembled WGS sequence"/>
</dbReference>
<evidence type="ECO:0000256" key="2">
    <source>
        <dbReference type="ARBA" id="ARBA00034247"/>
    </source>
</evidence>
<dbReference type="PANTHER" id="PTHR45138:SF9">
    <property type="entry name" value="DIGUANYLATE CYCLASE DGCM-RELATED"/>
    <property type="match status" value="1"/>
</dbReference>
<dbReference type="CDD" id="cd01949">
    <property type="entry name" value="GGDEF"/>
    <property type="match status" value="1"/>
</dbReference>
<dbReference type="Pfam" id="PF05227">
    <property type="entry name" value="CHASE3"/>
    <property type="match status" value="1"/>
</dbReference>
<dbReference type="PROSITE" id="PS50887">
    <property type="entry name" value="GGDEF"/>
    <property type="match status" value="1"/>
</dbReference>
<dbReference type="PANTHER" id="PTHR45138">
    <property type="entry name" value="REGULATORY COMPONENTS OF SENSORY TRANSDUCTION SYSTEM"/>
    <property type="match status" value="1"/>
</dbReference>
<feature type="transmembrane region" description="Helical" evidence="4">
    <location>
        <begin position="197"/>
        <end position="221"/>
    </location>
</feature>
<protein>
    <recommendedName>
        <fullName evidence="1">diguanylate cyclase</fullName>
        <ecNumber evidence="1">2.7.7.65</ecNumber>
    </recommendedName>
</protein>
<comment type="caution">
    <text evidence="6">The sequence shown here is derived from an EMBL/GenBank/DDBJ whole genome shotgun (WGS) entry which is preliminary data.</text>
</comment>
<proteinExistence type="predicted"/>
<evidence type="ECO:0000259" key="5">
    <source>
        <dbReference type="PROSITE" id="PS50887"/>
    </source>
</evidence>
<feature type="domain" description="GGDEF" evidence="5">
    <location>
        <begin position="259"/>
        <end position="396"/>
    </location>
</feature>
<organism evidence="6 7">
    <name type="scientific">Roseateles terrae</name>
    <dbReference type="NCBI Taxonomy" id="431060"/>
    <lineage>
        <taxon>Bacteria</taxon>
        <taxon>Pseudomonadati</taxon>
        <taxon>Pseudomonadota</taxon>
        <taxon>Betaproteobacteria</taxon>
        <taxon>Burkholderiales</taxon>
        <taxon>Sphaerotilaceae</taxon>
        <taxon>Roseateles</taxon>
    </lineage>
</organism>
<evidence type="ECO:0000256" key="4">
    <source>
        <dbReference type="SAM" id="Phobius"/>
    </source>
</evidence>
<accession>A0ABR6GVN6</accession>
<dbReference type="InterPro" id="IPR050469">
    <property type="entry name" value="Diguanylate_Cyclase"/>
</dbReference>
<dbReference type="InterPro" id="IPR043128">
    <property type="entry name" value="Rev_trsase/Diguanyl_cyclase"/>
</dbReference>
<dbReference type="EC" id="2.7.7.65" evidence="1"/>
<evidence type="ECO:0000313" key="7">
    <source>
        <dbReference type="Proteomes" id="UP000574369"/>
    </source>
</evidence>
<comment type="catalytic activity">
    <reaction evidence="2">
        <text>2 GTP = 3',3'-c-di-GMP + 2 diphosphate</text>
        <dbReference type="Rhea" id="RHEA:24898"/>
        <dbReference type="ChEBI" id="CHEBI:33019"/>
        <dbReference type="ChEBI" id="CHEBI:37565"/>
        <dbReference type="ChEBI" id="CHEBI:58805"/>
        <dbReference type="EC" id="2.7.7.65"/>
    </reaction>
</comment>
<keyword evidence="7" id="KW-1185">Reference proteome</keyword>
<dbReference type="EMBL" id="JACHXO010000006">
    <property type="protein sequence ID" value="MBB3196181.1"/>
    <property type="molecule type" value="Genomic_DNA"/>
</dbReference>
<gene>
    <name evidence="6" type="ORF">FHS28_003591</name>
</gene>
<reference evidence="6 7" key="1">
    <citation type="submission" date="2020-08" db="EMBL/GenBank/DDBJ databases">
        <title>Genomic Encyclopedia of Type Strains, Phase III (KMG-III): the genomes of soil and plant-associated and newly described type strains.</title>
        <authorList>
            <person name="Whitman W."/>
        </authorList>
    </citation>
    <scope>NUCLEOTIDE SEQUENCE [LARGE SCALE GENOMIC DNA]</scope>
    <source>
        <strain evidence="6 7">CECT 7247</strain>
    </source>
</reference>
<feature type="region of interest" description="Disordered" evidence="3">
    <location>
        <begin position="381"/>
        <end position="401"/>
    </location>
</feature>